<evidence type="ECO:0000256" key="6">
    <source>
        <dbReference type="ARBA" id="ARBA00022857"/>
    </source>
</evidence>
<evidence type="ECO:0000256" key="1">
    <source>
        <dbReference type="ARBA" id="ARBA00002607"/>
    </source>
</evidence>
<dbReference type="NCBIfam" id="NF004197">
    <property type="entry name" value="PRK05653.1-1"/>
    <property type="match status" value="1"/>
</dbReference>
<feature type="domain" description="Ketoreductase" evidence="14">
    <location>
        <begin position="6"/>
        <end position="191"/>
    </location>
</feature>
<dbReference type="InterPro" id="IPR057326">
    <property type="entry name" value="KR_dom"/>
</dbReference>
<dbReference type="UniPathway" id="UPA00094"/>
<dbReference type="InterPro" id="IPR020904">
    <property type="entry name" value="Sc_DH/Rdtase_CS"/>
</dbReference>
<keyword evidence="9 13" id="KW-0275">Fatty acid biosynthesis</keyword>
<keyword evidence="8 13" id="KW-0443">Lipid metabolism</keyword>
<evidence type="ECO:0000256" key="10">
    <source>
        <dbReference type="ARBA" id="ARBA00048508"/>
    </source>
</evidence>
<dbReference type="GO" id="GO:0004316">
    <property type="term" value="F:3-oxoacyl-[acyl-carrier-protein] reductase (NADPH) activity"/>
    <property type="evidence" value="ECO:0007669"/>
    <property type="project" value="UniProtKB-UniRule"/>
</dbReference>
<dbReference type="NCBIfam" id="NF047420">
    <property type="entry name" value="EF_P_mod_YmfI"/>
    <property type="match status" value="1"/>
</dbReference>
<feature type="binding site" evidence="12">
    <location>
        <begin position="12"/>
        <end position="15"/>
    </location>
    <ligand>
        <name>NADP(+)</name>
        <dbReference type="ChEBI" id="CHEBI:58349"/>
    </ligand>
</feature>
<dbReference type="NCBIfam" id="NF009464">
    <property type="entry name" value="PRK12824.1"/>
    <property type="match status" value="1"/>
</dbReference>
<dbReference type="EC" id="1.1.1.100" evidence="13"/>
<evidence type="ECO:0000256" key="7">
    <source>
        <dbReference type="ARBA" id="ARBA00023002"/>
    </source>
</evidence>
<dbReference type="InterPro" id="IPR050259">
    <property type="entry name" value="SDR"/>
</dbReference>
<evidence type="ECO:0000256" key="2">
    <source>
        <dbReference type="ARBA" id="ARBA00005194"/>
    </source>
</evidence>
<dbReference type="EMBL" id="CP048617">
    <property type="protein sequence ID" value="QIB26229.1"/>
    <property type="molecule type" value="Genomic_DNA"/>
</dbReference>
<keyword evidence="7 13" id="KW-0560">Oxidoreductase</keyword>
<comment type="similarity">
    <text evidence="3 13">Belongs to the short-chain dehydrogenases/reductases (SDR) family.</text>
</comment>
<evidence type="ECO:0000256" key="4">
    <source>
        <dbReference type="ARBA" id="ARBA00022516"/>
    </source>
</evidence>
<evidence type="ECO:0000313" key="15">
    <source>
        <dbReference type="EMBL" id="QIB26229.1"/>
    </source>
</evidence>
<evidence type="ECO:0000259" key="14">
    <source>
        <dbReference type="SMART" id="SM00822"/>
    </source>
</evidence>
<feature type="binding site" evidence="12">
    <location>
        <begin position="155"/>
        <end position="159"/>
    </location>
    <ligand>
        <name>NADP(+)</name>
        <dbReference type="ChEBI" id="CHEBI:58349"/>
    </ligand>
</feature>
<evidence type="ECO:0000256" key="11">
    <source>
        <dbReference type="PIRSR" id="PIRSR611284-1"/>
    </source>
</evidence>
<dbReference type="SMART" id="SM00822">
    <property type="entry name" value="PKS_KR"/>
    <property type="match status" value="1"/>
</dbReference>
<dbReference type="PANTHER" id="PTHR42879">
    <property type="entry name" value="3-OXOACYL-(ACYL-CARRIER-PROTEIN) REDUCTASE"/>
    <property type="match status" value="1"/>
</dbReference>
<proteinExistence type="inferred from homology"/>
<dbReference type="NCBIfam" id="NF004199">
    <property type="entry name" value="PRK05653.1-4"/>
    <property type="match status" value="1"/>
</dbReference>
<dbReference type="SUPFAM" id="SSF51735">
    <property type="entry name" value="NAD(P)-binding Rossmann-fold domains"/>
    <property type="match status" value="1"/>
</dbReference>
<keyword evidence="6 12" id="KW-0521">NADP</keyword>
<dbReference type="NCBIfam" id="NF005559">
    <property type="entry name" value="PRK07231.1"/>
    <property type="match status" value="1"/>
</dbReference>
<dbReference type="NCBIfam" id="NF009466">
    <property type="entry name" value="PRK12826.1-2"/>
    <property type="match status" value="1"/>
</dbReference>
<dbReference type="InterPro" id="IPR036291">
    <property type="entry name" value="NAD(P)-bd_dom_sf"/>
</dbReference>
<comment type="function">
    <text evidence="1 13">Catalyzes the NADPH-dependent reduction of beta-ketoacyl-ACP substrates to beta-hydroxyacyl-ACP products, the first reductive step in the elongation cycle of fatty acid biosynthesis.</text>
</comment>
<feature type="active site" description="Proton acceptor" evidence="11">
    <location>
        <position position="155"/>
    </location>
</feature>
<comment type="catalytic activity">
    <reaction evidence="10 13">
        <text>a (3R)-hydroxyacyl-[ACP] + NADP(+) = a 3-oxoacyl-[ACP] + NADPH + H(+)</text>
        <dbReference type="Rhea" id="RHEA:17397"/>
        <dbReference type="Rhea" id="RHEA-COMP:9916"/>
        <dbReference type="Rhea" id="RHEA-COMP:9945"/>
        <dbReference type="ChEBI" id="CHEBI:15378"/>
        <dbReference type="ChEBI" id="CHEBI:57783"/>
        <dbReference type="ChEBI" id="CHEBI:58349"/>
        <dbReference type="ChEBI" id="CHEBI:78776"/>
        <dbReference type="ChEBI" id="CHEBI:78827"/>
        <dbReference type="EC" id="1.1.1.100"/>
    </reaction>
</comment>
<keyword evidence="4 13" id="KW-0444">Lipid biosynthesis</keyword>
<dbReference type="InterPro" id="IPR002347">
    <property type="entry name" value="SDR_fam"/>
</dbReference>
<dbReference type="Pfam" id="PF13561">
    <property type="entry name" value="adh_short_C2"/>
    <property type="match status" value="1"/>
</dbReference>
<dbReference type="RefSeq" id="WP_163234361.1">
    <property type="nucleotide sequence ID" value="NZ_CP048617.1"/>
</dbReference>
<evidence type="ECO:0000256" key="5">
    <source>
        <dbReference type="ARBA" id="ARBA00022832"/>
    </source>
</evidence>
<dbReference type="GO" id="GO:0006633">
    <property type="term" value="P:fatty acid biosynthetic process"/>
    <property type="evidence" value="ECO:0007669"/>
    <property type="project" value="UniProtKB-UniPathway"/>
</dbReference>
<protein>
    <recommendedName>
        <fullName evidence="13">3-oxoacyl-[acyl-carrier-protein] reductase</fullName>
        <ecNumber evidence="13">1.1.1.100</ecNumber>
    </recommendedName>
</protein>
<evidence type="ECO:0000256" key="3">
    <source>
        <dbReference type="ARBA" id="ARBA00006484"/>
    </source>
</evidence>
<dbReference type="Gene3D" id="3.40.50.720">
    <property type="entry name" value="NAD(P)-binding Rossmann-like Domain"/>
    <property type="match status" value="1"/>
</dbReference>
<dbReference type="PRINTS" id="PR00080">
    <property type="entry name" value="SDRFAMILY"/>
</dbReference>
<sequence>MNLNGKIALITGGSRGIGKAIALKLASLGANIVVNYTKSDAKAKEVIKLAEEMGVRAIAVKADVSNKDDVENFINKVLDEFGRIDILVNNAGITRDNLLMRMKEEEWDDVININLKGTFNVTKTAIRSMIKQKSGSIINIASVIGITGNQGQCNYAASKAGIIGFTKSIAKEVAKKKVRVNAVAPGFINTDMTDKLPDKVKEEYLTKIPLNRLGEPEDIANAVAFLASDLSSYITGQVLIVDGGLLI</sequence>
<comment type="pathway">
    <text evidence="2 13">Lipid metabolism; fatty acid biosynthesis.</text>
</comment>
<dbReference type="InterPro" id="IPR011284">
    <property type="entry name" value="3oxo_ACP_reduc"/>
</dbReference>
<dbReference type="PANTHER" id="PTHR42879:SF2">
    <property type="entry name" value="3-OXOACYL-[ACYL-CARRIER-PROTEIN] REDUCTASE FABG"/>
    <property type="match status" value="1"/>
</dbReference>
<evidence type="ECO:0000256" key="8">
    <source>
        <dbReference type="ARBA" id="ARBA00023098"/>
    </source>
</evidence>
<dbReference type="Proteomes" id="UP000464452">
    <property type="component" value="Chromosome"/>
</dbReference>
<accession>A0A6P1YAC0</accession>
<dbReference type="CDD" id="cd05333">
    <property type="entry name" value="BKR_SDR_c"/>
    <property type="match status" value="1"/>
</dbReference>
<dbReference type="NCBIfam" id="NF004198">
    <property type="entry name" value="PRK05653.1-3"/>
    <property type="match status" value="1"/>
</dbReference>
<dbReference type="AlphaFoldDB" id="A0A6P1YAC0"/>
<comment type="subunit">
    <text evidence="13">Homotetramer.</text>
</comment>
<evidence type="ECO:0000256" key="12">
    <source>
        <dbReference type="PIRSR" id="PIRSR611284-2"/>
    </source>
</evidence>
<dbReference type="NCBIfam" id="TIGR01830">
    <property type="entry name" value="3oxo_ACP_reduc"/>
    <property type="match status" value="1"/>
</dbReference>
<dbReference type="PRINTS" id="PR00081">
    <property type="entry name" value="GDHRDH"/>
</dbReference>
<dbReference type="FunFam" id="3.40.50.720:FF:000037">
    <property type="entry name" value="3-oxoacyl-[acyl-carrier-protein] reductase FabG"/>
    <property type="match status" value="1"/>
</dbReference>
<dbReference type="PROSITE" id="PS00061">
    <property type="entry name" value="ADH_SHORT"/>
    <property type="match status" value="1"/>
</dbReference>
<reference evidence="15 16" key="1">
    <citation type="submission" date="2020-02" db="EMBL/GenBank/DDBJ databases">
        <title>Thermophilic hydrogen producing bacteria, Caloranaerobacter azorensis.</title>
        <authorList>
            <person name="Baek K."/>
        </authorList>
    </citation>
    <scope>NUCLEOTIDE SEQUENCE [LARGE SCALE GENOMIC DNA]</scope>
    <source>
        <strain evidence="15 16">T3-1</strain>
    </source>
</reference>
<evidence type="ECO:0000313" key="16">
    <source>
        <dbReference type="Proteomes" id="UP000464452"/>
    </source>
</evidence>
<evidence type="ECO:0000256" key="13">
    <source>
        <dbReference type="RuleBase" id="RU366074"/>
    </source>
</evidence>
<feature type="binding site" evidence="12">
    <location>
        <position position="188"/>
    </location>
    <ligand>
        <name>NADP(+)</name>
        <dbReference type="ChEBI" id="CHEBI:58349"/>
    </ligand>
</feature>
<gene>
    <name evidence="15" type="primary">fabG</name>
    <name evidence="15" type="ORF">G3A45_02220</name>
</gene>
<name>A0A6P1YAC0_9FIRM</name>
<feature type="binding site" evidence="12">
    <location>
        <position position="90"/>
    </location>
    <ligand>
        <name>NADP(+)</name>
        <dbReference type="ChEBI" id="CHEBI:58349"/>
    </ligand>
</feature>
<keyword evidence="5 13" id="KW-0276">Fatty acid metabolism</keyword>
<evidence type="ECO:0000256" key="9">
    <source>
        <dbReference type="ARBA" id="ARBA00023160"/>
    </source>
</evidence>
<dbReference type="GO" id="GO:0051287">
    <property type="term" value="F:NAD binding"/>
    <property type="evidence" value="ECO:0007669"/>
    <property type="project" value="UniProtKB-UniRule"/>
</dbReference>
<dbReference type="KEGG" id="cazo:G3A45_02220"/>
<organism evidence="15 16">
    <name type="scientific">Caloranaerobacter azorensis</name>
    <dbReference type="NCBI Taxonomy" id="116090"/>
    <lineage>
        <taxon>Bacteria</taxon>
        <taxon>Bacillati</taxon>
        <taxon>Bacillota</taxon>
        <taxon>Tissierellia</taxon>
        <taxon>Tissierellales</taxon>
        <taxon>Thermohalobacteraceae</taxon>
        <taxon>Caloranaerobacter</taxon>
    </lineage>
</organism>